<name>T0MFF8_9MICR</name>
<evidence type="ECO:0000256" key="3">
    <source>
        <dbReference type="SAM" id="MobiDB-lite"/>
    </source>
</evidence>
<organism evidence="4 5">
    <name type="scientific">Vairimorpha apis BRL 01</name>
    <dbReference type="NCBI Taxonomy" id="1037528"/>
    <lineage>
        <taxon>Eukaryota</taxon>
        <taxon>Fungi</taxon>
        <taxon>Fungi incertae sedis</taxon>
        <taxon>Microsporidia</taxon>
        <taxon>Nosematidae</taxon>
        <taxon>Vairimorpha</taxon>
    </lineage>
</organism>
<accession>T0MFF8</accession>
<sequence length="134" mass="15589">MSSSNCDLEILKTTTNILLNRQELNLKIHHKESPVPPKTVITEKLSKLFQTSKDNIVLYDIFNVQGTHESVGKVNIYNNKSDLKNVEKDYVVQRKTGESKTRKPRRARKDERKKSYARFGTVKRAMKKAERKNK</sequence>
<dbReference type="GO" id="GO:0006412">
    <property type="term" value="P:translation"/>
    <property type="evidence" value="ECO:0007669"/>
    <property type="project" value="InterPro"/>
</dbReference>
<dbReference type="SUPFAM" id="SSF54189">
    <property type="entry name" value="Ribosomal proteins S24e, L23 and L15e"/>
    <property type="match status" value="1"/>
</dbReference>
<feature type="region of interest" description="Disordered" evidence="3">
    <location>
        <begin position="89"/>
        <end position="134"/>
    </location>
</feature>
<feature type="compositionally biased region" description="Basic residues" evidence="3">
    <location>
        <begin position="124"/>
        <end position="134"/>
    </location>
</feature>
<keyword evidence="5" id="KW-1185">Reference proteome</keyword>
<dbReference type="Gene3D" id="3.30.70.3370">
    <property type="match status" value="1"/>
</dbReference>
<dbReference type="AlphaFoldDB" id="T0MFF8"/>
<dbReference type="GO" id="GO:0003735">
    <property type="term" value="F:structural constituent of ribosome"/>
    <property type="evidence" value="ECO:0007669"/>
    <property type="project" value="InterPro"/>
</dbReference>
<dbReference type="EMBL" id="KE647363">
    <property type="protein sequence ID" value="EQB59815.1"/>
    <property type="molecule type" value="Genomic_DNA"/>
</dbReference>
<evidence type="ECO:0000313" key="5">
    <source>
        <dbReference type="Proteomes" id="UP000053780"/>
    </source>
</evidence>
<reference evidence="4 5" key="1">
    <citation type="journal article" date="2013" name="BMC Genomics">
        <title>Genome sequencing and comparative genomics of honey bee microsporidia, Nosema apis reveal novel insights into host-parasite interactions.</title>
        <authorList>
            <person name="Chen Yp."/>
            <person name="Pettis J.S."/>
            <person name="Zhao Y."/>
            <person name="Liu X."/>
            <person name="Tallon L.J."/>
            <person name="Sadzewicz L.D."/>
            <person name="Li R."/>
            <person name="Zheng H."/>
            <person name="Huang S."/>
            <person name="Zhang X."/>
            <person name="Hamilton M.C."/>
            <person name="Pernal S.F."/>
            <person name="Melathopoulos A.P."/>
            <person name="Yan X."/>
            <person name="Evans J.D."/>
        </authorList>
    </citation>
    <scope>NUCLEOTIDE SEQUENCE [LARGE SCALE GENOMIC DNA]</scope>
    <source>
        <strain evidence="4 5">BRL 01</strain>
    </source>
</reference>
<dbReference type="GO" id="GO:0005840">
    <property type="term" value="C:ribosome"/>
    <property type="evidence" value="ECO:0007669"/>
    <property type="project" value="UniProtKB-KW"/>
</dbReference>
<dbReference type="HOGENOM" id="CLU_107248_2_0_1"/>
<dbReference type="GO" id="GO:1990904">
    <property type="term" value="C:ribonucleoprotein complex"/>
    <property type="evidence" value="ECO:0007669"/>
    <property type="project" value="UniProtKB-KW"/>
</dbReference>
<evidence type="ECO:0000256" key="2">
    <source>
        <dbReference type="ARBA" id="ARBA00023274"/>
    </source>
</evidence>
<protein>
    <submittedName>
        <fullName evidence="4">40s ribosomal protein s24</fullName>
    </submittedName>
</protein>
<evidence type="ECO:0000313" key="4">
    <source>
        <dbReference type="EMBL" id="EQB59815.1"/>
    </source>
</evidence>
<feature type="compositionally biased region" description="Basic and acidic residues" evidence="3">
    <location>
        <begin position="89"/>
        <end position="101"/>
    </location>
</feature>
<keyword evidence="1 4" id="KW-0689">Ribosomal protein</keyword>
<dbReference type="HAMAP" id="MF_00545">
    <property type="entry name" value="Ribosomal_eS24"/>
    <property type="match status" value="1"/>
</dbReference>
<evidence type="ECO:0000256" key="1">
    <source>
        <dbReference type="ARBA" id="ARBA00022980"/>
    </source>
</evidence>
<proteinExistence type="inferred from homology"/>
<dbReference type="InterPro" id="IPR012678">
    <property type="entry name" value="Ribosomal_uL23/eL15/eS24_sf"/>
</dbReference>
<dbReference type="PANTHER" id="PTHR10496">
    <property type="entry name" value="40S RIBOSOMAL PROTEIN S24"/>
    <property type="match status" value="1"/>
</dbReference>
<dbReference type="OrthoDB" id="5571754at2759"/>
<dbReference type="Pfam" id="PF01282">
    <property type="entry name" value="Ribosomal_S24e"/>
    <property type="match status" value="1"/>
</dbReference>
<gene>
    <name evidence="4" type="ORF">NAPIS_ORF02643</name>
</gene>
<keyword evidence="2" id="KW-0687">Ribonucleoprotein</keyword>
<dbReference type="Proteomes" id="UP000053780">
    <property type="component" value="Unassembled WGS sequence"/>
</dbReference>
<dbReference type="VEuPathDB" id="MicrosporidiaDB:NAPIS_ORF02643"/>
<dbReference type="InterPro" id="IPR001976">
    <property type="entry name" value="Ribosomal_eS24"/>
</dbReference>
<dbReference type="InterPro" id="IPR053709">
    <property type="entry name" value="eRP_eS24_sf"/>
</dbReference>